<gene>
    <name evidence="2" type="ORF">EVAR_54342_1</name>
</gene>
<sequence>MLLFVVGVRCRTGRQAVLPLPEDVFPAQGLLIRQWLRPQNYHDFDAGVIAPRPASSCHVGSRWPHRRGMPFHSIYSESRRSDVVSPATGRLGSEPAGGGRHRCDYRPSKTDGLERALGGTERMVRFGFSRKFNCP</sequence>
<feature type="region of interest" description="Disordered" evidence="1">
    <location>
        <begin position="82"/>
        <end position="102"/>
    </location>
</feature>
<evidence type="ECO:0000313" key="2">
    <source>
        <dbReference type="EMBL" id="GBP70828.1"/>
    </source>
</evidence>
<name>A0A4C1Y4J1_EUMVA</name>
<dbReference type="EMBL" id="BGZK01001087">
    <property type="protein sequence ID" value="GBP70828.1"/>
    <property type="molecule type" value="Genomic_DNA"/>
</dbReference>
<protein>
    <submittedName>
        <fullName evidence="2">Uncharacterized protein</fullName>
    </submittedName>
</protein>
<organism evidence="2 3">
    <name type="scientific">Eumeta variegata</name>
    <name type="common">Bagworm moth</name>
    <name type="synonym">Eumeta japonica</name>
    <dbReference type="NCBI Taxonomy" id="151549"/>
    <lineage>
        <taxon>Eukaryota</taxon>
        <taxon>Metazoa</taxon>
        <taxon>Ecdysozoa</taxon>
        <taxon>Arthropoda</taxon>
        <taxon>Hexapoda</taxon>
        <taxon>Insecta</taxon>
        <taxon>Pterygota</taxon>
        <taxon>Neoptera</taxon>
        <taxon>Endopterygota</taxon>
        <taxon>Lepidoptera</taxon>
        <taxon>Glossata</taxon>
        <taxon>Ditrysia</taxon>
        <taxon>Tineoidea</taxon>
        <taxon>Psychidae</taxon>
        <taxon>Oiketicinae</taxon>
        <taxon>Eumeta</taxon>
    </lineage>
</organism>
<keyword evidence="3" id="KW-1185">Reference proteome</keyword>
<accession>A0A4C1Y4J1</accession>
<proteinExistence type="predicted"/>
<dbReference type="AlphaFoldDB" id="A0A4C1Y4J1"/>
<evidence type="ECO:0000256" key="1">
    <source>
        <dbReference type="SAM" id="MobiDB-lite"/>
    </source>
</evidence>
<evidence type="ECO:0000313" key="3">
    <source>
        <dbReference type="Proteomes" id="UP000299102"/>
    </source>
</evidence>
<comment type="caution">
    <text evidence="2">The sequence shown here is derived from an EMBL/GenBank/DDBJ whole genome shotgun (WGS) entry which is preliminary data.</text>
</comment>
<reference evidence="2 3" key="1">
    <citation type="journal article" date="2019" name="Commun. Biol.">
        <title>The bagworm genome reveals a unique fibroin gene that provides high tensile strength.</title>
        <authorList>
            <person name="Kono N."/>
            <person name="Nakamura H."/>
            <person name="Ohtoshi R."/>
            <person name="Tomita M."/>
            <person name="Numata K."/>
            <person name="Arakawa K."/>
        </authorList>
    </citation>
    <scope>NUCLEOTIDE SEQUENCE [LARGE SCALE GENOMIC DNA]</scope>
</reference>
<dbReference type="Proteomes" id="UP000299102">
    <property type="component" value="Unassembled WGS sequence"/>
</dbReference>